<evidence type="ECO:0000256" key="6">
    <source>
        <dbReference type="ARBA" id="ARBA00022840"/>
    </source>
</evidence>
<keyword evidence="5 13" id="KW-0547">Nucleotide-binding</keyword>
<evidence type="ECO:0000256" key="13">
    <source>
        <dbReference type="PROSITE-ProRule" id="PRU00409"/>
    </source>
</evidence>
<dbReference type="GO" id="GO:0004658">
    <property type="term" value="F:propionyl-CoA carboxylase activity"/>
    <property type="evidence" value="ECO:0007669"/>
    <property type="project" value="UniProtKB-EC"/>
</dbReference>
<dbReference type="Gene3D" id="3.30.470.20">
    <property type="entry name" value="ATP-grasp fold, B domain"/>
    <property type="match status" value="1"/>
</dbReference>
<dbReference type="InterPro" id="IPR005482">
    <property type="entry name" value="Biotin_COase_C"/>
</dbReference>
<evidence type="ECO:0000259" key="16">
    <source>
        <dbReference type="PROSITE" id="PS50979"/>
    </source>
</evidence>
<evidence type="ECO:0000256" key="1">
    <source>
        <dbReference type="ARBA" id="ARBA00005060"/>
    </source>
</evidence>
<keyword evidence="8" id="KW-0442">Lipid degradation</keyword>
<protein>
    <recommendedName>
        <fullName evidence="2">propionyl-CoA carboxylase</fullName>
        <ecNumber evidence="2">6.4.1.3</ecNumber>
    </recommendedName>
</protein>
<dbReference type="InterPro" id="IPR041265">
    <property type="entry name" value="PCC_BT"/>
</dbReference>
<dbReference type="SUPFAM" id="SSF51246">
    <property type="entry name" value="Rudiment single hybrid motif"/>
    <property type="match status" value="1"/>
</dbReference>
<dbReference type="InterPro" id="IPR011054">
    <property type="entry name" value="Rudment_hybrid_motif"/>
</dbReference>
<feature type="non-terminal residue" evidence="17">
    <location>
        <position position="1"/>
    </location>
</feature>
<dbReference type="SUPFAM" id="SSF56059">
    <property type="entry name" value="Glutathione synthetase ATP-binding domain-like"/>
    <property type="match status" value="1"/>
</dbReference>
<dbReference type="PROSITE" id="PS00867">
    <property type="entry name" value="CPSASE_2"/>
    <property type="match status" value="1"/>
</dbReference>
<dbReference type="PANTHER" id="PTHR18866">
    <property type="entry name" value="CARBOXYLASE:PYRUVATE/ACETYL-COA/PROPIONYL-COA CARBOXYLASE"/>
    <property type="match status" value="1"/>
</dbReference>
<dbReference type="InterPro" id="IPR000089">
    <property type="entry name" value="Biotin_lipoyl"/>
</dbReference>
<keyword evidence="3" id="KW-0436">Ligase</keyword>
<dbReference type="Proteomes" id="UP000051213">
    <property type="component" value="Unassembled WGS sequence"/>
</dbReference>
<keyword evidence="4" id="KW-0479">Metal-binding</keyword>
<reference evidence="17 18" key="1">
    <citation type="submission" date="2015-10" db="EMBL/GenBank/DDBJ databases">
        <title>Metagenome-Assembled Genomes uncover a global brackish microbiome.</title>
        <authorList>
            <person name="Hugerth L.W."/>
            <person name="Larsson J."/>
            <person name="Alneberg J."/>
            <person name="Lindh M.V."/>
            <person name="Legrand C."/>
            <person name="Pinhassi J."/>
            <person name="Andersson A.F."/>
        </authorList>
    </citation>
    <scope>NUCLEOTIDE SEQUENCE [LARGE SCALE GENOMIC DNA]</scope>
    <source>
        <strain evidence="17">BACL26 MAG-121220-bin70</strain>
    </source>
</reference>
<dbReference type="PROSITE" id="PS50975">
    <property type="entry name" value="ATP_GRASP"/>
    <property type="match status" value="1"/>
</dbReference>
<dbReference type="CDD" id="cd06850">
    <property type="entry name" value="biotinyl_domain"/>
    <property type="match status" value="1"/>
</dbReference>
<evidence type="ECO:0000256" key="3">
    <source>
        <dbReference type="ARBA" id="ARBA00022598"/>
    </source>
</evidence>
<dbReference type="AlphaFoldDB" id="A0A0R2U4V7"/>
<evidence type="ECO:0000313" key="17">
    <source>
        <dbReference type="EMBL" id="KRO92256.1"/>
    </source>
</evidence>
<dbReference type="SUPFAM" id="SSF51230">
    <property type="entry name" value="Single hybrid motif"/>
    <property type="match status" value="1"/>
</dbReference>
<proteinExistence type="predicted"/>
<dbReference type="InterPro" id="IPR005479">
    <property type="entry name" value="CPAse_ATP-bd"/>
</dbReference>
<dbReference type="GO" id="GO:0005524">
    <property type="term" value="F:ATP binding"/>
    <property type="evidence" value="ECO:0007669"/>
    <property type="project" value="UniProtKB-UniRule"/>
</dbReference>
<evidence type="ECO:0000256" key="11">
    <source>
        <dbReference type="ARBA" id="ARBA00023267"/>
    </source>
</evidence>
<dbReference type="GO" id="GO:0016042">
    <property type="term" value="P:lipid catabolic process"/>
    <property type="evidence" value="ECO:0007669"/>
    <property type="project" value="UniProtKB-KW"/>
</dbReference>
<dbReference type="Pfam" id="PF18140">
    <property type="entry name" value="PCC_BT"/>
    <property type="match status" value="1"/>
</dbReference>
<evidence type="ECO:0000256" key="8">
    <source>
        <dbReference type="ARBA" id="ARBA00022963"/>
    </source>
</evidence>
<dbReference type="InterPro" id="IPR050856">
    <property type="entry name" value="Biotin_carboxylase_complex"/>
</dbReference>
<dbReference type="EMBL" id="LICA01000352">
    <property type="protein sequence ID" value="KRO92256.1"/>
    <property type="molecule type" value="Genomic_DNA"/>
</dbReference>
<keyword evidence="10" id="KW-0464">Manganese</keyword>
<dbReference type="SMART" id="SM00878">
    <property type="entry name" value="Biotin_carb_C"/>
    <property type="match status" value="1"/>
</dbReference>
<comment type="pathway">
    <text evidence="1">Metabolic intermediate metabolism; propanoyl-CoA degradation; succinyl-CoA from propanoyl-CoA: step 1/3.</text>
</comment>
<evidence type="ECO:0000259" key="14">
    <source>
        <dbReference type="PROSITE" id="PS50968"/>
    </source>
</evidence>
<evidence type="ECO:0000256" key="2">
    <source>
        <dbReference type="ARBA" id="ARBA00013050"/>
    </source>
</evidence>
<organism evidence="17 18">
    <name type="scientific">SAR92 bacterium BACL26 MAG-121220-bin70</name>
    <dbReference type="NCBI Taxonomy" id="1655626"/>
    <lineage>
        <taxon>Bacteria</taxon>
        <taxon>Pseudomonadati</taxon>
        <taxon>Pseudomonadota</taxon>
        <taxon>Gammaproteobacteria</taxon>
        <taxon>Cellvibrionales</taxon>
        <taxon>Porticoccaceae</taxon>
        <taxon>SAR92 clade</taxon>
    </lineage>
</organism>
<dbReference type="InterPro" id="IPR011764">
    <property type="entry name" value="Biotin_carboxylation_dom"/>
</dbReference>
<evidence type="ECO:0000256" key="5">
    <source>
        <dbReference type="ARBA" id="ARBA00022741"/>
    </source>
</evidence>
<dbReference type="PANTHER" id="PTHR18866:SF33">
    <property type="entry name" value="METHYLCROTONOYL-COA CARBOXYLASE SUBUNIT ALPHA, MITOCHONDRIAL-RELATED"/>
    <property type="match status" value="1"/>
</dbReference>
<dbReference type="InterPro" id="IPR011053">
    <property type="entry name" value="Single_hybrid_motif"/>
</dbReference>
<evidence type="ECO:0000256" key="7">
    <source>
        <dbReference type="ARBA" id="ARBA00022842"/>
    </source>
</evidence>
<dbReference type="UniPathway" id="UPA00945">
    <property type="reaction ID" value="UER00908"/>
</dbReference>
<dbReference type="InterPro" id="IPR011761">
    <property type="entry name" value="ATP-grasp"/>
</dbReference>
<keyword evidence="6 13" id="KW-0067">ATP-binding</keyword>
<accession>A0A0R2U4V7</accession>
<gene>
    <name evidence="17" type="ORF">ABS24_03985</name>
</gene>
<dbReference type="GO" id="GO:0046872">
    <property type="term" value="F:metal ion binding"/>
    <property type="evidence" value="ECO:0007669"/>
    <property type="project" value="UniProtKB-KW"/>
</dbReference>
<evidence type="ECO:0000256" key="10">
    <source>
        <dbReference type="ARBA" id="ARBA00023211"/>
    </source>
</evidence>
<dbReference type="PROSITE" id="PS00188">
    <property type="entry name" value="BIOTIN"/>
    <property type="match status" value="1"/>
</dbReference>
<dbReference type="PROSITE" id="PS50979">
    <property type="entry name" value="BC"/>
    <property type="match status" value="1"/>
</dbReference>
<keyword evidence="7" id="KW-0460">Magnesium</keyword>
<dbReference type="Gene3D" id="2.40.50.100">
    <property type="match status" value="1"/>
</dbReference>
<dbReference type="Gene3D" id="3.30.700.30">
    <property type="match status" value="1"/>
</dbReference>
<sequence length="486" mass="54226">EECRDGFERATNEARSSFGDTRIFIEKYIQQPRHIEIQVMADGHGNVIYLGERECSIQRRHQKVIEEAPSPFLDEATRQKMGQQSCALARAVDYQSAGTVEFIADTDMNFYFLEMNTRLQVEHPVTELVTGLDLVELMIRVAAGEKLPLGQQDISLTGWAMESRIYAEDPFRDFLPSVGRLVRYSEPRGEGVRVDSGVYEGGEVSIFYDPMIAKLITYGENRDQSIDRMVDALDNYYIRGVNHNISFLNALMVHPRFIAGDLSTNFIADEFPDGFNADLVVQADPAIALVVVAAVHQLEEERASLVSNQLRGHEYVANREWVVVVGNQQSEVTVELTESGYLVSLGASDYQVETNWSLGEPLFKAVVNDKEISVQVETTAKGYRLFYRGAEINAQVLSPKAAVLAAHMIYNAPADMAKFLLSPMPGLLIKLVVKEGQNVKEGEELAVVEAMKMENSLRAVRDGIVAKISAVEGDSLMVDEIILEFE</sequence>
<dbReference type="PROSITE" id="PS50968">
    <property type="entry name" value="BIOTINYL_LIPOYL"/>
    <property type="match status" value="1"/>
</dbReference>
<dbReference type="Pfam" id="PF00364">
    <property type="entry name" value="Biotin_lipoyl"/>
    <property type="match status" value="1"/>
</dbReference>
<name>A0A0R2U4V7_9GAMM</name>
<evidence type="ECO:0000313" key="18">
    <source>
        <dbReference type="Proteomes" id="UP000051213"/>
    </source>
</evidence>
<evidence type="ECO:0000256" key="4">
    <source>
        <dbReference type="ARBA" id="ARBA00022723"/>
    </source>
</evidence>
<dbReference type="Pfam" id="PF02786">
    <property type="entry name" value="CPSase_L_D2"/>
    <property type="match status" value="1"/>
</dbReference>
<evidence type="ECO:0000256" key="12">
    <source>
        <dbReference type="ARBA" id="ARBA00049495"/>
    </source>
</evidence>
<dbReference type="Pfam" id="PF02785">
    <property type="entry name" value="Biotin_carb_C"/>
    <property type="match status" value="1"/>
</dbReference>
<dbReference type="InterPro" id="IPR001882">
    <property type="entry name" value="Biotin_BS"/>
</dbReference>
<feature type="domain" description="ATP-grasp" evidence="15">
    <location>
        <begin position="20"/>
        <end position="143"/>
    </location>
</feature>
<comment type="caution">
    <text evidence="17">The sequence shown here is derived from an EMBL/GenBank/DDBJ whole genome shotgun (WGS) entry which is preliminary data.</text>
</comment>
<keyword evidence="9" id="KW-0443">Lipid metabolism</keyword>
<evidence type="ECO:0000256" key="9">
    <source>
        <dbReference type="ARBA" id="ARBA00023098"/>
    </source>
</evidence>
<feature type="domain" description="Lipoyl-binding" evidence="14">
    <location>
        <begin position="411"/>
        <end position="486"/>
    </location>
</feature>
<keyword evidence="11" id="KW-0092">Biotin</keyword>
<evidence type="ECO:0000259" key="15">
    <source>
        <dbReference type="PROSITE" id="PS50975"/>
    </source>
</evidence>
<comment type="catalytic activity">
    <reaction evidence="12">
        <text>propanoyl-CoA + hydrogencarbonate + ATP = (S)-methylmalonyl-CoA + ADP + phosphate + H(+)</text>
        <dbReference type="Rhea" id="RHEA:23720"/>
        <dbReference type="ChEBI" id="CHEBI:15378"/>
        <dbReference type="ChEBI" id="CHEBI:17544"/>
        <dbReference type="ChEBI" id="CHEBI:30616"/>
        <dbReference type="ChEBI" id="CHEBI:43474"/>
        <dbReference type="ChEBI" id="CHEBI:57327"/>
        <dbReference type="ChEBI" id="CHEBI:57392"/>
        <dbReference type="ChEBI" id="CHEBI:456216"/>
        <dbReference type="EC" id="6.4.1.3"/>
    </reaction>
    <physiologicalReaction direction="left-to-right" evidence="12">
        <dbReference type="Rhea" id="RHEA:23721"/>
    </physiologicalReaction>
</comment>
<dbReference type="EC" id="6.4.1.3" evidence="2"/>
<feature type="domain" description="Biotin carboxylation" evidence="16">
    <location>
        <begin position="1"/>
        <end position="272"/>
    </location>
</feature>